<dbReference type="Proteomes" id="UP001175226">
    <property type="component" value="Unassembled WGS sequence"/>
</dbReference>
<evidence type="ECO:0000313" key="2">
    <source>
        <dbReference type="EMBL" id="KAK0435832.1"/>
    </source>
</evidence>
<evidence type="ECO:0000313" key="3">
    <source>
        <dbReference type="Proteomes" id="UP001175226"/>
    </source>
</evidence>
<proteinExistence type="predicted"/>
<keyword evidence="3" id="KW-1185">Reference proteome</keyword>
<organism evidence="2 3">
    <name type="scientific">Armillaria borealis</name>
    <dbReference type="NCBI Taxonomy" id="47425"/>
    <lineage>
        <taxon>Eukaryota</taxon>
        <taxon>Fungi</taxon>
        <taxon>Dikarya</taxon>
        <taxon>Basidiomycota</taxon>
        <taxon>Agaricomycotina</taxon>
        <taxon>Agaricomycetes</taxon>
        <taxon>Agaricomycetidae</taxon>
        <taxon>Agaricales</taxon>
        <taxon>Marasmiineae</taxon>
        <taxon>Physalacriaceae</taxon>
        <taxon>Armillaria</taxon>
    </lineage>
</organism>
<feature type="transmembrane region" description="Helical" evidence="1">
    <location>
        <begin position="32"/>
        <end position="55"/>
    </location>
</feature>
<sequence>MMQVSVGQAQPEAEHFSDPNPRKGYYFGRCRYGGMFFLCIFLSFHYEYLLPVIAVRRPAPKGQEFDNQVDTNLIFSKIDLARQSYARFDTYLEIPRPKLCESNITFEPARPGLESAKSTKISTSADEDGVEIG</sequence>
<keyword evidence="1" id="KW-1133">Transmembrane helix</keyword>
<dbReference type="EMBL" id="JAUEPT010000059">
    <property type="protein sequence ID" value="KAK0435832.1"/>
    <property type="molecule type" value="Genomic_DNA"/>
</dbReference>
<evidence type="ECO:0000256" key="1">
    <source>
        <dbReference type="SAM" id="Phobius"/>
    </source>
</evidence>
<name>A0AA39J476_9AGAR</name>
<keyword evidence="1" id="KW-0472">Membrane</keyword>
<reference evidence="2" key="1">
    <citation type="submission" date="2023-06" db="EMBL/GenBank/DDBJ databases">
        <authorList>
            <consortium name="Lawrence Berkeley National Laboratory"/>
            <person name="Ahrendt S."/>
            <person name="Sahu N."/>
            <person name="Indic B."/>
            <person name="Wong-Bajracharya J."/>
            <person name="Merenyi Z."/>
            <person name="Ke H.-M."/>
            <person name="Monk M."/>
            <person name="Kocsube S."/>
            <person name="Drula E."/>
            <person name="Lipzen A."/>
            <person name="Balint B."/>
            <person name="Henrissat B."/>
            <person name="Andreopoulos B."/>
            <person name="Martin F.M."/>
            <person name="Harder C.B."/>
            <person name="Rigling D."/>
            <person name="Ford K.L."/>
            <person name="Foster G.D."/>
            <person name="Pangilinan J."/>
            <person name="Papanicolaou A."/>
            <person name="Barry K."/>
            <person name="LaButti K."/>
            <person name="Viragh M."/>
            <person name="Koriabine M."/>
            <person name="Yan M."/>
            <person name="Riley R."/>
            <person name="Champramary S."/>
            <person name="Plett K.L."/>
            <person name="Tsai I.J."/>
            <person name="Slot J."/>
            <person name="Sipos G."/>
            <person name="Plett J."/>
            <person name="Nagy L.G."/>
            <person name="Grigoriev I.V."/>
        </authorList>
    </citation>
    <scope>NUCLEOTIDE SEQUENCE</scope>
    <source>
        <strain evidence="2">FPL87.14</strain>
    </source>
</reference>
<dbReference type="AlphaFoldDB" id="A0AA39J476"/>
<keyword evidence="1" id="KW-0812">Transmembrane</keyword>
<protein>
    <submittedName>
        <fullName evidence="2">Uncharacterized protein</fullName>
    </submittedName>
</protein>
<gene>
    <name evidence="2" type="ORF">EV421DRAFT_2022304</name>
</gene>
<comment type="caution">
    <text evidence="2">The sequence shown here is derived from an EMBL/GenBank/DDBJ whole genome shotgun (WGS) entry which is preliminary data.</text>
</comment>
<accession>A0AA39J476</accession>